<dbReference type="STRING" id="45074.Lsan_3268"/>
<keyword evidence="1" id="KW-0732">Signal</keyword>
<dbReference type="EMBL" id="LNYU01000085">
    <property type="protein sequence ID" value="KTD55716.1"/>
    <property type="molecule type" value="Genomic_DNA"/>
</dbReference>
<name>A0A0W0YGF0_9GAMM</name>
<dbReference type="Proteomes" id="UP000054703">
    <property type="component" value="Unassembled WGS sequence"/>
</dbReference>
<accession>A0A0W0YGF0</accession>
<feature type="signal peptide" evidence="1">
    <location>
        <begin position="1"/>
        <end position="20"/>
    </location>
</feature>
<evidence type="ECO:0000256" key="1">
    <source>
        <dbReference type="SAM" id="SignalP"/>
    </source>
</evidence>
<keyword evidence="3" id="KW-1185">Reference proteome</keyword>
<sequence>MKKFFCSLGLSFCLASSVFASDSALDLLNSEITNILVPFQNQSTTAKLKFDAVEIDDERATNVILNGLYSKIGSTNVFNVTIDNLSYNYGDGKSPTTALKGSIGLDLTKFLTREESNRIIPSAIEFLQDLTKDYTEEYGDAVSVNGVVTSTTKDTDGNYTGLTALISAKIDLDKISDEQTRELVMVTDVVVSLTLNLKTGIAIDSYVISNPEYSGFKEDQIGLKEILERLLNRDEEVLEIINGLFMYFDYVASDIVEMDNSSFWKLLPKKHLLK</sequence>
<organism evidence="2 3">
    <name type="scientific">Legionella santicrucis</name>
    <dbReference type="NCBI Taxonomy" id="45074"/>
    <lineage>
        <taxon>Bacteria</taxon>
        <taxon>Pseudomonadati</taxon>
        <taxon>Pseudomonadota</taxon>
        <taxon>Gammaproteobacteria</taxon>
        <taxon>Legionellales</taxon>
        <taxon>Legionellaceae</taxon>
        <taxon>Legionella</taxon>
    </lineage>
</organism>
<dbReference type="RefSeq" id="WP_058515200.1">
    <property type="nucleotide sequence ID" value="NZ_CAAAIH010000005.1"/>
</dbReference>
<dbReference type="PATRIC" id="fig|45074.5.peg.3514"/>
<dbReference type="AlphaFoldDB" id="A0A0W0YGF0"/>
<reference evidence="2 3" key="1">
    <citation type="submission" date="2015-11" db="EMBL/GenBank/DDBJ databases">
        <title>Genomic analysis of 38 Legionella species identifies large and diverse effector repertoires.</title>
        <authorList>
            <person name="Burstein D."/>
            <person name="Amaro F."/>
            <person name="Zusman T."/>
            <person name="Lifshitz Z."/>
            <person name="Cohen O."/>
            <person name="Gilbert J.A."/>
            <person name="Pupko T."/>
            <person name="Shuman H.A."/>
            <person name="Segal G."/>
        </authorList>
    </citation>
    <scope>NUCLEOTIDE SEQUENCE [LARGE SCALE GENOMIC DNA]</scope>
    <source>
        <strain evidence="2 3">SC-63-C7</strain>
    </source>
</reference>
<feature type="chain" id="PRO_5006917570" evidence="1">
    <location>
        <begin position="21"/>
        <end position="274"/>
    </location>
</feature>
<proteinExistence type="predicted"/>
<dbReference type="OrthoDB" id="5644022at2"/>
<comment type="caution">
    <text evidence="2">The sequence shown here is derived from an EMBL/GenBank/DDBJ whole genome shotgun (WGS) entry which is preliminary data.</text>
</comment>
<gene>
    <name evidence="2" type="ORF">Lsan_3268</name>
</gene>
<protein>
    <submittedName>
        <fullName evidence="2">Uncharacterized protein</fullName>
    </submittedName>
</protein>
<evidence type="ECO:0000313" key="2">
    <source>
        <dbReference type="EMBL" id="KTD55716.1"/>
    </source>
</evidence>
<evidence type="ECO:0000313" key="3">
    <source>
        <dbReference type="Proteomes" id="UP000054703"/>
    </source>
</evidence>